<sequence>MVSDFDYIVVGAGSAGAVVAARLTEAPDVRVLLLEAGKDDAAAQIHDPTAWFSLIGGEHDWGYTTVPQPGLAGHPQAAVRGKVLGGSSSINVMTYVRGHLGTFDAWAADGCAGWVAASVLETFRALEHAEGRDPRFRGTGGPLRLSRAVTPNPLSTAFLDAAKDLGYAYNDDFNGAESDGAGRHEWTIHEGRRQSTAVAYLDPAMDRPNLTVRTEAHARRLLFEGTRCVGVEYAGSGGHAGSGGVARRVRAAREVIVCAGSVDSPKLLMLSGIGPAGHLREVGVPVLVDAPEVGANLQDHPLVGLVHEAGTPLPPPPPTTAEAALFTRTAPGAPRPDLEVFLFHIPFHPRLLPFPQNSFTLTVAAMQPHSRGTVRLSGADPEDRPLIDPGYLGDGRDLATLVQGVELARSLAATDAFEAWQPRELLPGPGVTDRDGLAGFVRENTGTYFHHVGTCRMGGDEQSVVDPRLRVRGVDGLRVADGSIMPSIVSANTNAACVMIGEMAAELIRADA</sequence>
<evidence type="ECO:0000256" key="5">
    <source>
        <dbReference type="PIRSR" id="PIRSR000137-2"/>
    </source>
</evidence>
<dbReference type="PROSITE" id="PS00624">
    <property type="entry name" value="GMC_OXRED_2"/>
    <property type="match status" value="1"/>
</dbReference>
<dbReference type="PROSITE" id="PS00623">
    <property type="entry name" value="GMC_OXRED_1"/>
    <property type="match status" value="1"/>
</dbReference>
<dbReference type="InterPro" id="IPR012132">
    <property type="entry name" value="GMC_OxRdtase"/>
</dbReference>
<dbReference type="GO" id="GO:0016614">
    <property type="term" value="F:oxidoreductase activity, acting on CH-OH group of donors"/>
    <property type="evidence" value="ECO:0007669"/>
    <property type="project" value="InterPro"/>
</dbReference>
<evidence type="ECO:0000256" key="6">
    <source>
        <dbReference type="RuleBase" id="RU003968"/>
    </source>
</evidence>
<dbReference type="SUPFAM" id="SSF51905">
    <property type="entry name" value="FAD/NAD(P)-binding domain"/>
    <property type="match status" value="1"/>
</dbReference>
<evidence type="ECO:0000256" key="2">
    <source>
        <dbReference type="ARBA" id="ARBA00010790"/>
    </source>
</evidence>
<evidence type="ECO:0000313" key="10">
    <source>
        <dbReference type="Proteomes" id="UP000476310"/>
    </source>
</evidence>
<comment type="caution">
    <text evidence="9">The sequence shown here is derived from an EMBL/GenBank/DDBJ whole genome shotgun (WGS) entry which is preliminary data.</text>
</comment>
<organism evidence="9 10">
    <name type="scientific">Streptomyces rhizosphaericus</name>
    <dbReference type="NCBI Taxonomy" id="114699"/>
    <lineage>
        <taxon>Bacteria</taxon>
        <taxon>Bacillati</taxon>
        <taxon>Actinomycetota</taxon>
        <taxon>Actinomycetes</taxon>
        <taxon>Kitasatosporales</taxon>
        <taxon>Streptomycetaceae</taxon>
        <taxon>Streptomyces</taxon>
        <taxon>Streptomyces violaceusniger group</taxon>
    </lineage>
</organism>
<evidence type="ECO:0000256" key="4">
    <source>
        <dbReference type="ARBA" id="ARBA00022827"/>
    </source>
</evidence>
<dbReference type="Pfam" id="PF00732">
    <property type="entry name" value="GMC_oxred_N"/>
    <property type="match status" value="1"/>
</dbReference>
<evidence type="ECO:0000256" key="3">
    <source>
        <dbReference type="ARBA" id="ARBA00022630"/>
    </source>
</evidence>
<evidence type="ECO:0000259" key="7">
    <source>
        <dbReference type="PROSITE" id="PS00623"/>
    </source>
</evidence>
<dbReference type="Gene3D" id="3.30.560.10">
    <property type="entry name" value="Glucose Oxidase, domain 3"/>
    <property type="match status" value="1"/>
</dbReference>
<comment type="cofactor">
    <cofactor evidence="1 5">
        <name>FAD</name>
        <dbReference type="ChEBI" id="CHEBI:57692"/>
    </cofactor>
</comment>
<reference evidence="9" key="1">
    <citation type="submission" date="2020-02" db="EMBL/GenBank/DDBJ databases">
        <title>A new Streptomyces sp. for controlling soil-borne diseases.</title>
        <authorList>
            <person name="Li X."/>
            <person name="Tian Y."/>
            <person name="Gao K."/>
        </authorList>
    </citation>
    <scope>NUCLEOTIDE SEQUENCE [LARGE SCALE GENOMIC DNA]</scope>
    <source>
        <strain evidence="9">0250</strain>
    </source>
</reference>
<name>A0A6G4ADD3_9ACTN</name>
<feature type="binding site" evidence="5">
    <location>
        <position position="448"/>
    </location>
    <ligand>
        <name>substrate</name>
    </ligand>
</feature>
<keyword evidence="10" id="KW-1185">Reference proteome</keyword>
<feature type="domain" description="Glucose-methanol-choline oxidoreductase N-terminal" evidence="7">
    <location>
        <begin position="81"/>
        <end position="104"/>
    </location>
</feature>
<evidence type="ECO:0000256" key="1">
    <source>
        <dbReference type="ARBA" id="ARBA00001974"/>
    </source>
</evidence>
<feature type="binding site" evidence="5">
    <location>
        <position position="482"/>
    </location>
    <ligand>
        <name>FAD</name>
        <dbReference type="ChEBI" id="CHEBI:57692"/>
    </ligand>
</feature>
<keyword evidence="4 5" id="KW-0274">FAD</keyword>
<evidence type="ECO:0000313" key="9">
    <source>
        <dbReference type="EMBL" id="NEW71228.1"/>
    </source>
</evidence>
<dbReference type="PANTHER" id="PTHR11552">
    <property type="entry name" value="GLUCOSE-METHANOL-CHOLINE GMC OXIDOREDUCTASE"/>
    <property type="match status" value="1"/>
</dbReference>
<dbReference type="EMBL" id="JAAIKT010000011">
    <property type="protein sequence ID" value="NEW71228.1"/>
    <property type="molecule type" value="Genomic_DNA"/>
</dbReference>
<dbReference type="Gene3D" id="3.50.50.60">
    <property type="entry name" value="FAD/NAD(P)-binding domain"/>
    <property type="match status" value="1"/>
</dbReference>
<dbReference type="InterPro" id="IPR007867">
    <property type="entry name" value="GMC_OxRtase_C"/>
</dbReference>
<comment type="similarity">
    <text evidence="2 6">Belongs to the GMC oxidoreductase family.</text>
</comment>
<proteinExistence type="inferred from homology"/>
<dbReference type="Proteomes" id="UP000476310">
    <property type="component" value="Unassembled WGS sequence"/>
</dbReference>
<dbReference type="Pfam" id="PF05199">
    <property type="entry name" value="GMC_oxred_C"/>
    <property type="match status" value="1"/>
</dbReference>
<gene>
    <name evidence="9" type="ORF">G4H13_12665</name>
</gene>
<accession>A0A6G4ADD3</accession>
<dbReference type="InterPro" id="IPR036188">
    <property type="entry name" value="FAD/NAD-bd_sf"/>
</dbReference>
<keyword evidence="3 6" id="KW-0285">Flavoprotein</keyword>
<feature type="domain" description="Glucose-methanol-choline oxidoreductase N-terminal" evidence="8">
    <location>
        <begin position="260"/>
        <end position="274"/>
    </location>
</feature>
<dbReference type="RefSeq" id="WP_164426742.1">
    <property type="nucleotide sequence ID" value="NZ_JAAIKT010000011.1"/>
</dbReference>
<dbReference type="PANTHER" id="PTHR11552:SF147">
    <property type="entry name" value="CHOLINE DEHYDROGENASE, MITOCHONDRIAL"/>
    <property type="match status" value="1"/>
</dbReference>
<protein>
    <submittedName>
        <fullName evidence="9">Glucose-methanol-choline oxidoreductase</fullName>
    </submittedName>
</protein>
<evidence type="ECO:0000259" key="8">
    <source>
        <dbReference type="PROSITE" id="PS00624"/>
    </source>
</evidence>
<dbReference type="AlphaFoldDB" id="A0A6G4ADD3"/>
<feature type="binding site" evidence="5">
    <location>
        <position position="83"/>
    </location>
    <ligand>
        <name>FAD</name>
        <dbReference type="ChEBI" id="CHEBI:57692"/>
    </ligand>
</feature>
<dbReference type="InterPro" id="IPR000172">
    <property type="entry name" value="GMC_OxRdtase_N"/>
</dbReference>
<dbReference type="PIRSF" id="PIRSF000137">
    <property type="entry name" value="Alcohol_oxidase"/>
    <property type="match status" value="1"/>
</dbReference>
<dbReference type="GO" id="GO:0050660">
    <property type="term" value="F:flavin adenine dinucleotide binding"/>
    <property type="evidence" value="ECO:0007669"/>
    <property type="project" value="InterPro"/>
</dbReference>
<dbReference type="SUPFAM" id="SSF54373">
    <property type="entry name" value="FAD-linked reductases, C-terminal domain"/>
    <property type="match status" value="1"/>
</dbReference>